<dbReference type="STRING" id="563176.SAMN04488090_3501"/>
<keyword evidence="1" id="KW-0812">Transmembrane</keyword>
<keyword evidence="1" id="KW-1133">Transmembrane helix</keyword>
<evidence type="ECO:0000256" key="1">
    <source>
        <dbReference type="SAM" id="Phobius"/>
    </source>
</evidence>
<feature type="transmembrane region" description="Helical" evidence="1">
    <location>
        <begin position="14"/>
        <end position="33"/>
    </location>
</feature>
<protein>
    <submittedName>
        <fullName evidence="2">Predicted 5' DNA nuclease, flap endonuclease-1-like, helix-3-turn-helix (H3TH) domain</fullName>
    </submittedName>
</protein>
<accession>A0A1G9TC36</accession>
<dbReference type="Gene3D" id="1.10.150.20">
    <property type="entry name" value="5' to 3' exonuclease, C-terminal subdomain"/>
    <property type="match status" value="1"/>
</dbReference>
<evidence type="ECO:0000313" key="3">
    <source>
        <dbReference type="Proteomes" id="UP000198901"/>
    </source>
</evidence>
<keyword evidence="2" id="KW-0378">Hydrolase</keyword>
<dbReference type="GO" id="GO:0004519">
    <property type="term" value="F:endonuclease activity"/>
    <property type="evidence" value="ECO:0007669"/>
    <property type="project" value="UniProtKB-KW"/>
</dbReference>
<keyword evidence="2" id="KW-0540">Nuclease</keyword>
<dbReference type="EMBL" id="FNGS01000006">
    <property type="protein sequence ID" value="SDM45217.1"/>
    <property type="molecule type" value="Genomic_DNA"/>
</dbReference>
<keyword evidence="2" id="KW-0255">Endonuclease</keyword>
<proteinExistence type="predicted"/>
<keyword evidence="3" id="KW-1185">Reference proteome</keyword>
<dbReference type="OrthoDB" id="9807941at2"/>
<dbReference type="RefSeq" id="WP_093205113.1">
    <property type="nucleotide sequence ID" value="NZ_FNGS01000006.1"/>
</dbReference>
<keyword evidence="1" id="KW-0472">Membrane</keyword>
<evidence type="ECO:0000313" key="2">
    <source>
        <dbReference type="EMBL" id="SDM45217.1"/>
    </source>
</evidence>
<reference evidence="2 3" key="1">
    <citation type="submission" date="2016-10" db="EMBL/GenBank/DDBJ databases">
        <authorList>
            <person name="de Groot N.N."/>
        </authorList>
    </citation>
    <scope>NUCLEOTIDE SEQUENCE [LARGE SCALE GENOMIC DNA]</scope>
    <source>
        <strain evidence="2 3">DSM 21668</strain>
    </source>
</reference>
<organism evidence="2 3">
    <name type="scientific">Siphonobacter aquaeclarae</name>
    <dbReference type="NCBI Taxonomy" id="563176"/>
    <lineage>
        <taxon>Bacteria</taxon>
        <taxon>Pseudomonadati</taxon>
        <taxon>Bacteroidota</taxon>
        <taxon>Cytophagia</taxon>
        <taxon>Cytophagales</taxon>
        <taxon>Cytophagaceae</taxon>
        <taxon>Siphonobacter</taxon>
    </lineage>
</organism>
<dbReference type="AlphaFoldDB" id="A0A1G9TC36"/>
<name>A0A1G9TC36_9BACT</name>
<sequence length="172" mass="19165">MYEHFNPLNLENAWLQHLILFAVAGVLGYIIGYQRSKIRLNDYFGHLARLEADLAQCFKMKTQPAAPAAKPAKIAEPLPVVAAAPAPEIDDLKKIEGIGPKIEQILHESGIRTFAQLSQTEPAHIMELLRAAGPQFQIHDPGTWPDQARLAAQGKWDELKVWQDELNKGKSV</sequence>
<dbReference type="Proteomes" id="UP000198901">
    <property type="component" value="Unassembled WGS sequence"/>
</dbReference>
<gene>
    <name evidence="2" type="ORF">SAMN04488090_3501</name>
</gene>